<gene>
    <name evidence="3" type="ORF">CBW42_12570</name>
</gene>
<dbReference type="Proteomes" id="UP000194903">
    <property type="component" value="Unassembled WGS sequence"/>
</dbReference>
<dbReference type="OrthoDB" id="5297084at2"/>
<dbReference type="GO" id="GO:0030163">
    <property type="term" value="P:protein catabolic process"/>
    <property type="evidence" value="ECO:0007669"/>
    <property type="project" value="InterPro"/>
</dbReference>
<evidence type="ECO:0000259" key="2">
    <source>
        <dbReference type="Pfam" id="PF20442"/>
    </source>
</evidence>
<dbReference type="GO" id="GO:0004252">
    <property type="term" value="F:serine-type endopeptidase activity"/>
    <property type="evidence" value="ECO:0007669"/>
    <property type="project" value="InterPro"/>
</dbReference>
<dbReference type="GO" id="GO:0006508">
    <property type="term" value="P:proteolysis"/>
    <property type="evidence" value="ECO:0007669"/>
    <property type="project" value="InterPro"/>
</dbReference>
<dbReference type="InterPro" id="IPR014721">
    <property type="entry name" value="Ribsml_uS5_D2-typ_fold_subgr"/>
</dbReference>
<dbReference type="SUPFAM" id="SSF54211">
    <property type="entry name" value="Ribosomal protein S5 domain 2-like"/>
    <property type="match status" value="1"/>
</dbReference>
<organism evidence="3 4">
    <name type="scientific">Butyricicoccus porcorum</name>
    <dbReference type="NCBI Taxonomy" id="1945634"/>
    <lineage>
        <taxon>Bacteria</taxon>
        <taxon>Bacillati</taxon>
        <taxon>Bacillota</taxon>
        <taxon>Clostridia</taxon>
        <taxon>Eubacteriales</taxon>
        <taxon>Butyricicoccaceae</taxon>
        <taxon>Butyricicoccus</taxon>
    </lineage>
</organism>
<dbReference type="InterPro" id="IPR014061">
    <property type="entry name" value="BrxL-like"/>
</dbReference>
<dbReference type="InterPro" id="IPR027065">
    <property type="entry name" value="Lon_Prtase"/>
</dbReference>
<dbReference type="InterPro" id="IPR046838">
    <property type="entry name" value="BrxL_N"/>
</dbReference>
<dbReference type="NCBIfam" id="TIGR02653">
    <property type="entry name" value="Lon_rel_chp"/>
    <property type="match status" value="1"/>
</dbReference>
<dbReference type="Pfam" id="PF13337">
    <property type="entry name" value="BrxL_ATPase"/>
    <property type="match status" value="1"/>
</dbReference>
<dbReference type="InterPro" id="IPR013473">
    <property type="entry name" value="BrxL"/>
</dbReference>
<accession>A0A252F1R6</accession>
<keyword evidence="4" id="KW-1185">Reference proteome</keyword>
<dbReference type="InterPro" id="IPR008269">
    <property type="entry name" value="Lon_proteolytic"/>
</dbReference>
<reference evidence="3 4" key="1">
    <citation type="submission" date="2017-05" db="EMBL/GenBank/DDBJ databases">
        <title>Butyricicoccus porcorum sp. nov. a butyrate-producing bacterium from the swine intestinal tract.</title>
        <authorList>
            <person name="Trachsel J."/>
            <person name="Humphrey S."/>
            <person name="Allen H.K."/>
        </authorList>
    </citation>
    <scope>NUCLEOTIDE SEQUENCE [LARGE SCALE GENOMIC DNA]</scope>
    <source>
        <strain evidence="3">BB10</strain>
    </source>
</reference>
<dbReference type="NCBIfam" id="TIGR02688">
    <property type="entry name" value="BREX system Lon protease-like protein BrxL"/>
    <property type="match status" value="1"/>
</dbReference>
<name>A0A252F1R6_9FIRM</name>
<protein>
    <submittedName>
        <fullName evidence="3">TIGR02688 family protein</fullName>
    </submittedName>
</protein>
<evidence type="ECO:0000313" key="3">
    <source>
        <dbReference type="EMBL" id="OUM19540.1"/>
    </source>
</evidence>
<dbReference type="Pfam" id="PF20442">
    <property type="entry name" value="BrxL_N"/>
    <property type="match status" value="1"/>
</dbReference>
<dbReference type="PANTHER" id="PTHR10046">
    <property type="entry name" value="ATP DEPENDENT LON PROTEASE FAMILY MEMBER"/>
    <property type="match status" value="1"/>
</dbReference>
<feature type="domain" description="Lon proteolytic" evidence="1">
    <location>
        <begin position="523"/>
        <end position="684"/>
    </location>
</feature>
<dbReference type="EMBL" id="NHOC01000015">
    <property type="protein sequence ID" value="OUM19540.1"/>
    <property type="molecule type" value="Genomic_DNA"/>
</dbReference>
<dbReference type="RefSeq" id="WP_087022159.1">
    <property type="nucleotide sequence ID" value="NZ_NHOC01000015.1"/>
</dbReference>
<evidence type="ECO:0000259" key="1">
    <source>
        <dbReference type="Pfam" id="PF05362"/>
    </source>
</evidence>
<proteinExistence type="predicted"/>
<sequence length="687" mass="77479">MDAFMETDDKRSVIKNKLRQYFDGRIVRKDLTKHIKEGANVPVYVLEFLLGQYCSSDEDDIIEEGVNNVKRILADNFVRPDEAQKILSKLRSRGSHTVIDMITVRLDIKRNIYVAEFSNLGLTNVPIEDEYPEKFDRLLCGGIWCIVQLEYEFIEEEKKNGNPIQIRKLTPIQMPHIEMADLKEGRKAFTKEEWMDILLRSIGMEPDELTEREKWLLLTRMIPLVENNFNLCELGPRSTGKSHLYKEISPNSILVSGGQTTVANLFYNMGRKTIGLVGLWDCVAFDEVAGIRFKDKDGIQIMKDYMASGSFVRGKEEKAASASMVFVGNINQSVDVLLKTSSLFDPFPPEMGTDTAFLDRMHCYLPGWEIPKFRPEHFTNDYGFISDYLAEFIRELRKEQYGDALDRYFRLGKNLNQRDTIAVRKMVDGYLKLLYPDGEFTKEQLEEVLKISLEMRRRVKEQLKKLGGMEFYDVNFSYIDLEDMSEHYVSVPEQSGGKLIPEGMCNPGQVYTVSHGKSGMIGVFRLESQMLPGSGKFECTGIGSDREAKEATNTAFNFLKANGNRISGSISTTTKDYIINYQDLQGIGMTGKLALPTLIALCSIALGKPTQGSLVVLGEISISGTMMKVDELANALQVCLDSGAKKALIPSTSFIDFATVPPELMSAFQLIPYQSAEDAVFKALGVE</sequence>
<dbReference type="Pfam" id="PF05362">
    <property type="entry name" value="Lon_C"/>
    <property type="match status" value="1"/>
</dbReference>
<comment type="caution">
    <text evidence="3">The sequence shown here is derived from an EMBL/GenBank/DDBJ whole genome shotgun (WGS) entry which is preliminary data.</text>
</comment>
<evidence type="ECO:0000313" key="4">
    <source>
        <dbReference type="Proteomes" id="UP000194903"/>
    </source>
</evidence>
<dbReference type="InterPro" id="IPR020568">
    <property type="entry name" value="Ribosomal_Su5_D2-typ_SF"/>
</dbReference>
<dbReference type="Gene3D" id="3.30.230.10">
    <property type="match status" value="1"/>
</dbReference>
<feature type="domain" description="BREX system Lon protease-like BrxL N-terminal" evidence="2">
    <location>
        <begin position="20"/>
        <end position="151"/>
    </location>
</feature>
<dbReference type="AlphaFoldDB" id="A0A252F1R6"/>
<dbReference type="GO" id="GO:0004176">
    <property type="term" value="F:ATP-dependent peptidase activity"/>
    <property type="evidence" value="ECO:0007669"/>
    <property type="project" value="InterPro"/>
</dbReference>
<dbReference type="GO" id="GO:0005524">
    <property type="term" value="F:ATP binding"/>
    <property type="evidence" value="ECO:0007669"/>
    <property type="project" value="InterPro"/>
</dbReference>